<feature type="domain" description="Response regulatory" evidence="2">
    <location>
        <begin position="2"/>
        <end position="116"/>
    </location>
</feature>
<comment type="caution">
    <text evidence="4">The sequence shown here is derived from an EMBL/GenBank/DDBJ whole genome shotgun (WGS) entry which is preliminary data.</text>
</comment>
<dbReference type="PROSITE" id="PS50930">
    <property type="entry name" value="HTH_LYTTR"/>
    <property type="match status" value="1"/>
</dbReference>
<dbReference type="RefSeq" id="WP_379993769.1">
    <property type="nucleotide sequence ID" value="NZ_JBHSGN010000015.1"/>
</dbReference>
<name>A0ABV9KQZ0_9BACT</name>
<evidence type="ECO:0000256" key="1">
    <source>
        <dbReference type="PROSITE-ProRule" id="PRU00169"/>
    </source>
</evidence>
<dbReference type="Gene3D" id="2.40.50.1020">
    <property type="entry name" value="LytTr DNA-binding domain"/>
    <property type="match status" value="1"/>
</dbReference>
<evidence type="ECO:0000313" key="4">
    <source>
        <dbReference type="EMBL" id="MFC4672580.1"/>
    </source>
</evidence>
<dbReference type="Pfam" id="PF04397">
    <property type="entry name" value="LytTR"/>
    <property type="match status" value="1"/>
</dbReference>
<dbReference type="EMBL" id="JBHSGN010000015">
    <property type="protein sequence ID" value="MFC4672580.1"/>
    <property type="molecule type" value="Genomic_DNA"/>
</dbReference>
<feature type="modified residue" description="4-aspartylphosphate" evidence="1">
    <location>
        <position position="56"/>
    </location>
</feature>
<reference evidence="5" key="1">
    <citation type="journal article" date="2019" name="Int. J. Syst. Evol. Microbiol.">
        <title>The Global Catalogue of Microorganisms (GCM) 10K type strain sequencing project: providing services to taxonomists for standard genome sequencing and annotation.</title>
        <authorList>
            <consortium name="The Broad Institute Genomics Platform"/>
            <consortium name="The Broad Institute Genome Sequencing Center for Infectious Disease"/>
            <person name="Wu L."/>
            <person name="Ma J."/>
        </authorList>
    </citation>
    <scope>NUCLEOTIDE SEQUENCE [LARGE SCALE GENOMIC DNA]</scope>
    <source>
        <strain evidence="5">CCUG 66188</strain>
    </source>
</reference>
<dbReference type="PROSITE" id="PS50110">
    <property type="entry name" value="RESPONSE_REGULATORY"/>
    <property type="match status" value="1"/>
</dbReference>
<dbReference type="Gene3D" id="3.40.50.2300">
    <property type="match status" value="1"/>
</dbReference>
<dbReference type="Pfam" id="PF00072">
    <property type="entry name" value="Response_reg"/>
    <property type="match status" value="1"/>
</dbReference>
<dbReference type="PANTHER" id="PTHR37299:SF1">
    <property type="entry name" value="STAGE 0 SPORULATION PROTEIN A HOMOLOG"/>
    <property type="match status" value="1"/>
</dbReference>
<sequence length="250" mass="28913">MKVLIVEDETVAYTNLKRMLHDLNLGVEVVGNTESVIRTAKWLEESQDTIDLIFMDIHLSDGSAFKIFEIVDVEIPVIFTTAYDQYAIEAFKVNSIDYLLKPIEPGEVARAIEKYRKLAKQDIRKYLDLLPRLVQRDKYPEKILIPFNDKILPVAVTNISCFYSSEVKTVVILKDGTSIPYKKSLEYISQSLDPHLFFRANKQYIISKDSVNNITIWFDNRLLIVLDVELPEDLYVSKNKAAEFKQWLAD</sequence>
<evidence type="ECO:0000313" key="5">
    <source>
        <dbReference type="Proteomes" id="UP001596023"/>
    </source>
</evidence>
<accession>A0ABV9KQZ0</accession>
<keyword evidence="5" id="KW-1185">Reference proteome</keyword>
<dbReference type="InterPro" id="IPR001789">
    <property type="entry name" value="Sig_transdc_resp-reg_receiver"/>
</dbReference>
<dbReference type="InterPro" id="IPR046947">
    <property type="entry name" value="LytR-like"/>
</dbReference>
<dbReference type="SUPFAM" id="SSF52172">
    <property type="entry name" value="CheY-like"/>
    <property type="match status" value="1"/>
</dbReference>
<gene>
    <name evidence="4" type="ORF">ACFO6W_02620</name>
</gene>
<dbReference type="InterPro" id="IPR011006">
    <property type="entry name" value="CheY-like_superfamily"/>
</dbReference>
<dbReference type="SMART" id="SM00448">
    <property type="entry name" value="REC"/>
    <property type="match status" value="1"/>
</dbReference>
<feature type="domain" description="HTH LytTR-type" evidence="3">
    <location>
        <begin position="143"/>
        <end position="250"/>
    </location>
</feature>
<evidence type="ECO:0000259" key="3">
    <source>
        <dbReference type="PROSITE" id="PS50930"/>
    </source>
</evidence>
<dbReference type="SMART" id="SM00850">
    <property type="entry name" value="LytTR"/>
    <property type="match status" value="1"/>
</dbReference>
<protein>
    <submittedName>
        <fullName evidence="4">LytR/AlgR family response regulator transcription factor</fullName>
    </submittedName>
</protein>
<dbReference type="PANTHER" id="PTHR37299">
    <property type="entry name" value="TRANSCRIPTIONAL REGULATOR-RELATED"/>
    <property type="match status" value="1"/>
</dbReference>
<keyword evidence="1" id="KW-0597">Phosphoprotein</keyword>
<dbReference type="InterPro" id="IPR007492">
    <property type="entry name" value="LytTR_DNA-bd_dom"/>
</dbReference>
<evidence type="ECO:0000259" key="2">
    <source>
        <dbReference type="PROSITE" id="PS50110"/>
    </source>
</evidence>
<dbReference type="Proteomes" id="UP001596023">
    <property type="component" value="Unassembled WGS sequence"/>
</dbReference>
<proteinExistence type="predicted"/>
<organism evidence="4 5">
    <name type="scientific">Dysgonomonas termitidis</name>
    <dbReference type="NCBI Taxonomy" id="1516126"/>
    <lineage>
        <taxon>Bacteria</taxon>
        <taxon>Pseudomonadati</taxon>
        <taxon>Bacteroidota</taxon>
        <taxon>Bacteroidia</taxon>
        <taxon>Bacteroidales</taxon>
        <taxon>Dysgonomonadaceae</taxon>
        <taxon>Dysgonomonas</taxon>
    </lineage>
</organism>